<feature type="compositionally biased region" description="Polar residues" evidence="1">
    <location>
        <begin position="325"/>
        <end position="343"/>
    </location>
</feature>
<dbReference type="PANTHER" id="PTHR47487">
    <property type="entry name" value="OS06G0651300 PROTEIN-RELATED"/>
    <property type="match status" value="1"/>
</dbReference>
<feature type="domain" description="U1-type" evidence="2">
    <location>
        <begin position="382"/>
        <end position="416"/>
    </location>
</feature>
<keyword evidence="4" id="KW-1185">Reference proteome</keyword>
<organism evidence="3 4">
    <name type="scientific">Arabidopsis suecica</name>
    <name type="common">Swedish thale-cress</name>
    <name type="synonym">Cardaminopsis suecica</name>
    <dbReference type="NCBI Taxonomy" id="45249"/>
    <lineage>
        <taxon>Eukaryota</taxon>
        <taxon>Viridiplantae</taxon>
        <taxon>Streptophyta</taxon>
        <taxon>Embryophyta</taxon>
        <taxon>Tracheophyta</taxon>
        <taxon>Spermatophyta</taxon>
        <taxon>Magnoliopsida</taxon>
        <taxon>eudicotyledons</taxon>
        <taxon>Gunneridae</taxon>
        <taxon>Pentapetalae</taxon>
        <taxon>rosids</taxon>
        <taxon>malvids</taxon>
        <taxon>Brassicales</taxon>
        <taxon>Brassicaceae</taxon>
        <taxon>Camelineae</taxon>
        <taxon>Arabidopsis</taxon>
    </lineage>
</organism>
<feature type="region of interest" description="Disordered" evidence="1">
    <location>
        <begin position="428"/>
        <end position="453"/>
    </location>
</feature>
<feature type="domain" description="U1-type" evidence="2">
    <location>
        <begin position="291"/>
        <end position="325"/>
    </location>
</feature>
<evidence type="ECO:0000313" key="4">
    <source>
        <dbReference type="Proteomes" id="UP000694251"/>
    </source>
</evidence>
<evidence type="ECO:0000256" key="1">
    <source>
        <dbReference type="SAM" id="MobiDB-lite"/>
    </source>
</evidence>
<dbReference type="InterPro" id="IPR003604">
    <property type="entry name" value="Matrin/U1-like-C_Znf_C2H2"/>
</dbReference>
<dbReference type="AlphaFoldDB" id="A0A8T2AGT3"/>
<accession>A0A8T2AGT3</accession>
<gene>
    <name evidence="3" type="ORF">ISN44_As09g003520</name>
</gene>
<dbReference type="EMBL" id="JAEFBJ010000009">
    <property type="protein sequence ID" value="KAG7571957.1"/>
    <property type="molecule type" value="Genomic_DNA"/>
</dbReference>
<evidence type="ECO:0000259" key="2">
    <source>
        <dbReference type="SMART" id="SM00451"/>
    </source>
</evidence>
<proteinExistence type="predicted"/>
<protein>
    <submittedName>
        <fullName evidence="3">Zinc finger C2H2 superfamily</fullName>
    </submittedName>
</protein>
<evidence type="ECO:0000313" key="3">
    <source>
        <dbReference type="EMBL" id="KAG7571957.1"/>
    </source>
</evidence>
<dbReference type="OrthoDB" id="10009287at2759"/>
<dbReference type="Proteomes" id="UP000694251">
    <property type="component" value="Chromosome 9"/>
</dbReference>
<comment type="caution">
    <text evidence="3">The sequence shown here is derived from an EMBL/GenBank/DDBJ whole genome shotgun (WGS) entry which is preliminary data.</text>
</comment>
<feature type="region of interest" description="Disordered" evidence="1">
    <location>
        <begin position="325"/>
        <end position="378"/>
    </location>
</feature>
<feature type="region of interest" description="Disordered" evidence="1">
    <location>
        <begin position="1"/>
        <end position="47"/>
    </location>
</feature>
<dbReference type="InterPro" id="IPR013087">
    <property type="entry name" value="Znf_C2H2_type"/>
</dbReference>
<dbReference type="Pfam" id="PF12874">
    <property type="entry name" value="zf-met"/>
    <property type="match status" value="2"/>
</dbReference>
<sequence length="453" mass="50356">MEFRYRAIDSNRPPPATDTTPSQSPNPNFPSLSARSMSGKSEDQVREGMIQREIEKEQIRQEIIIAEAARKRELIAEVLQEMAIEREMATRRVSDTGMSLEEKLIMWINQRKRPNQNQNQNNNLFRTKYSYIDSLISTGSYNSLITSPMMQLPQLQQITEATGTSMLESNKEKLIVLNRADYIGAKPKADGVGTMQLPQIQQMPETTGTSVLESNKEKLIVLARADPVGAKRKAEDNQTGLNEDLQVKRQKAKESEAKTMSLETGEIVSSKLPCSGKLGSGKKVESKVRSNYKFWCEICKVGTYCQTVMRDHELGKKHKAAVTQQNGVPEAASTSLSPASVTAAQPEGTTVREDANPQGQKVDDMSAKETPGKTTEGEKKKQGTFWCKTCNIQTNSEQTLRNHTLGKKHMTLIEKQQKKLVTVPVRSLNADPGDKESVSVAMDQTKGHNGIDL</sequence>
<dbReference type="PANTHER" id="PTHR47487:SF8">
    <property type="entry name" value="OS08G0270900 PROTEIN"/>
    <property type="match status" value="1"/>
</dbReference>
<dbReference type="GO" id="GO:0003676">
    <property type="term" value="F:nucleic acid binding"/>
    <property type="evidence" value="ECO:0007669"/>
    <property type="project" value="InterPro"/>
</dbReference>
<dbReference type="SMART" id="SM00451">
    <property type="entry name" value="ZnF_U1"/>
    <property type="match status" value="2"/>
</dbReference>
<reference evidence="3 4" key="1">
    <citation type="submission" date="2020-12" db="EMBL/GenBank/DDBJ databases">
        <title>Concerted genomic and epigenomic changes stabilize Arabidopsis allopolyploids.</title>
        <authorList>
            <person name="Chen Z."/>
        </authorList>
    </citation>
    <scope>NUCLEOTIDE SEQUENCE [LARGE SCALE GENOMIC DNA]</scope>
    <source>
        <strain evidence="3">As9502</strain>
        <tissue evidence="3">Leaf</tissue>
    </source>
</reference>
<name>A0A8T2AGT3_ARASU</name>
<dbReference type="GO" id="GO:0008270">
    <property type="term" value="F:zinc ion binding"/>
    <property type="evidence" value="ECO:0007669"/>
    <property type="project" value="InterPro"/>
</dbReference>
<feature type="compositionally biased region" description="Basic and acidic residues" evidence="1">
    <location>
        <begin position="350"/>
        <end position="378"/>
    </location>
</feature>
<feature type="compositionally biased region" description="Polar residues" evidence="1">
    <location>
        <begin position="17"/>
        <end position="39"/>
    </location>
</feature>